<evidence type="ECO:0000313" key="3">
    <source>
        <dbReference type="Proteomes" id="UP000051952"/>
    </source>
</evidence>
<organism evidence="2 3">
    <name type="scientific">Bodo saltans</name>
    <name type="common">Flagellated protozoan</name>
    <dbReference type="NCBI Taxonomy" id="75058"/>
    <lineage>
        <taxon>Eukaryota</taxon>
        <taxon>Discoba</taxon>
        <taxon>Euglenozoa</taxon>
        <taxon>Kinetoplastea</taxon>
        <taxon>Metakinetoplastina</taxon>
        <taxon>Eubodonida</taxon>
        <taxon>Bodonidae</taxon>
        <taxon>Bodo</taxon>
    </lineage>
</organism>
<keyword evidence="3" id="KW-1185">Reference proteome</keyword>
<gene>
    <name evidence="2" type="ORF">BSAL_73705</name>
</gene>
<accession>A0A0S4IXF3</accession>
<feature type="region of interest" description="Disordered" evidence="1">
    <location>
        <begin position="592"/>
        <end position="615"/>
    </location>
</feature>
<evidence type="ECO:0000313" key="2">
    <source>
        <dbReference type="EMBL" id="CUG07311.1"/>
    </source>
</evidence>
<dbReference type="Proteomes" id="UP000051952">
    <property type="component" value="Unassembled WGS sequence"/>
</dbReference>
<protein>
    <submittedName>
        <fullName evidence="2">Uncharacterized protein</fullName>
    </submittedName>
</protein>
<name>A0A0S4IXF3_BODSA</name>
<sequence>MLGFFCHFSLYRNFIMVVLPWRLKALTRRAQTAIHTTASSGRGYGARVAATAPPLNARDALMILIAFSDLRVRGPEVQPVCLKCSVIIASSLRRGSRGSTSSFNARSSKESAAQTNVSVDAVGEVAVALASLQARHYIPVLKKALLPKLLELNGHDHNERFLQRVGFSLVKLGSEQVDGAVSDHVLSLLLEYVTQFQPNDHVAFVTASALASLPNGVIASSIKNMSTATTDQRSLAARCTAQVTNACRSFYSATVGGNADAVDRSLSTTVLALQPYLSRAATADALPLETAMLLTLLLTEKLSSAGVVERATGNGVFQLLHTWLPLCDLYRELGLALQQQQQQQGQGLSSSVSVEIGAALATIQRAVQDLPLTKCVPGGFATFMHASLWTLTHSNTPSSSSTTLATSVPFVKRLLWAAADPEFAKAFNSYDVAKLADALRQGAWDAWVGIEISNPNSTNTAANVAAGERQLSSQLPAAAAGRVTLGHLLVEVTGRFTDDLKFFVTRNRHHSHNHSSGGNSDDGAVVKYVDGVSVSSVLRTQLRILQCATSNGISSRALSRSRRFGITRALQAQMKEICVACTPLVKHHQQVQRRKSSVDGGVAGGTKAEDVASVDGDDDVGMPQWSRDYIPWMLKVLSNVLLFDARVLQPRQLSVKDSMKAVRSALTSLAEVFNQHLESAKSVHQDDEDKHRVVEEGDDAVGIREAVMALHVGSTVLNLNHVHHGAWEGAELERRTLLRMCLLTLDAAAAAGQSSWSQRVIDDWSYLPLTERSAVLHSIGMLSSIVSKNNKDGSDVETMAQQLVERAGLLGDSFLRHVATQQGRLTFEQKQDSQVDETTAGDCDSSDNSQAVIQGGLDSVAVVDALCAVFSWIGTTSITTKDTTATSSRHAAMRALFMQLLQLPENTIPPESLVRLLDAMALHRHALFPQAFYPSSSVVILRSDVKRLWERQMFSLVHSAPRTSSSSSASSMFAFAQLGSAAGGQEAQEQPLRRASVDSSVRGVAHTEMTLIARAAASLKLLGFTLVAAVAAATPPKPQQNRTKLTKPQDERRRIIVPFSAAVDSCGGVDASSTAVLDEAVQLAALVFDQRDRLRTDELQAWGRELNPYVARGIPLLSSRGIAILLRALRSPEALGLLIPRHVDRERLVERCLEQLDSITHGIPLVGEAVPVLATLPEVVELAEGFAVAPHLESLLATTSMSSSATTTAATTRRDLIAQFRSLVKKIASE</sequence>
<dbReference type="VEuPathDB" id="TriTrypDB:BSAL_73705"/>
<feature type="region of interest" description="Disordered" evidence="1">
    <location>
        <begin position="827"/>
        <end position="846"/>
    </location>
</feature>
<reference evidence="3" key="1">
    <citation type="submission" date="2015-09" db="EMBL/GenBank/DDBJ databases">
        <authorList>
            <consortium name="Pathogen Informatics"/>
        </authorList>
    </citation>
    <scope>NUCLEOTIDE SEQUENCE [LARGE SCALE GENOMIC DNA]</scope>
    <source>
        <strain evidence="3">Lake Konstanz</strain>
    </source>
</reference>
<dbReference type="EMBL" id="CYKH01000630">
    <property type="protein sequence ID" value="CUG07311.1"/>
    <property type="molecule type" value="Genomic_DNA"/>
</dbReference>
<evidence type="ECO:0000256" key="1">
    <source>
        <dbReference type="SAM" id="MobiDB-lite"/>
    </source>
</evidence>
<dbReference type="AlphaFoldDB" id="A0A0S4IXF3"/>
<proteinExistence type="predicted"/>